<organism evidence="1">
    <name type="scientific">Utricularia reniformis</name>
    <dbReference type="NCBI Taxonomy" id="192314"/>
    <lineage>
        <taxon>Eukaryota</taxon>
        <taxon>Viridiplantae</taxon>
        <taxon>Streptophyta</taxon>
        <taxon>Embryophyta</taxon>
        <taxon>Tracheophyta</taxon>
        <taxon>Spermatophyta</taxon>
        <taxon>Magnoliopsida</taxon>
        <taxon>eudicotyledons</taxon>
        <taxon>Gunneridae</taxon>
        <taxon>Pentapetalae</taxon>
        <taxon>asterids</taxon>
        <taxon>lamiids</taxon>
        <taxon>Lamiales</taxon>
        <taxon>Lentibulariaceae</taxon>
        <taxon>Utricularia</taxon>
    </lineage>
</organism>
<keyword evidence="1" id="KW-0496">Mitochondrion</keyword>
<gene>
    <name evidence="1" type="ORF">AEK19_MT1094</name>
</gene>
<evidence type="ECO:0000313" key="1">
    <source>
        <dbReference type="EMBL" id="ART31314.1"/>
    </source>
</evidence>
<proteinExistence type="predicted"/>
<reference evidence="1" key="1">
    <citation type="submission" date="2017-03" db="EMBL/GenBank/DDBJ databases">
        <title>The mitochondrial genome of the carnivorous plant Utricularia reniformis (Lentibulariaceae): structure, comparative analysis and evolutionary landmarks.</title>
        <authorList>
            <person name="Silva S.R."/>
            <person name="Alvarenga D.O."/>
            <person name="Michael T.P."/>
            <person name="Miranda V.F.O."/>
            <person name="Varani A.M."/>
        </authorList>
    </citation>
    <scope>NUCLEOTIDE SEQUENCE</scope>
</reference>
<dbReference type="AlphaFoldDB" id="A0A1Y0B1Q9"/>
<sequence length="37" mass="4210">MNSTGAYSFFLKIDQALNSLNSIHPTPSLNNKRRKMN</sequence>
<protein>
    <submittedName>
        <fullName evidence="1">Uncharacterized protein</fullName>
    </submittedName>
</protein>
<dbReference type="EMBL" id="KY774314">
    <property type="protein sequence ID" value="ART31314.1"/>
    <property type="molecule type" value="Genomic_DNA"/>
</dbReference>
<accession>A0A1Y0B1Q9</accession>
<name>A0A1Y0B1Q9_9LAMI</name>
<geneLocation type="mitochondrion" evidence="1"/>